<reference evidence="1" key="1">
    <citation type="submission" date="2023-04" db="EMBL/GenBank/DDBJ databases">
        <title>A chromosome-level genome assembly of the parasitoid wasp Eretmocerus hayati.</title>
        <authorList>
            <person name="Zhong Y."/>
            <person name="Liu S."/>
            <person name="Liu Y."/>
        </authorList>
    </citation>
    <scope>NUCLEOTIDE SEQUENCE</scope>
    <source>
        <strain evidence="1">ZJU_SS_LIU_2023</strain>
    </source>
</reference>
<proteinExistence type="predicted"/>
<dbReference type="Proteomes" id="UP001239111">
    <property type="component" value="Chromosome 1"/>
</dbReference>
<evidence type="ECO:0000313" key="2">
    <source>
        <dbReference type="Proteomes" id="UP001239111"/>
    </source>
</evidence>
<keyword evidence="2" id="KW-1185">Reference proteome</keyword>
<dbReference type="EMBL" id="CM056741">
    <property type="protein sequence ID" value="KAJ8685879.1"/>
    <property type="molecule type" value="Genomic_DNA"/>
</dbReference>
<comment type="caution">
    <text evidence="1">The sequence shown here is derived from an EMBL/GenBank/DDBJ whole genome shotgun (WGS) entry which is preliminary data.</text>
</comment>
<gene>
    <name evidence="1" type="ORF">QAD02_021672</name>
</gene>
<sequence length="310" mass="35270">MALPNVPLVTLEEIQNFVGNRVNVYLYGVDVLLAQHLRYVGITRSDQSKIVIAALFLQNSDPAGQSPPAGVHRKIPAERRKTNSNAPNSELKKLKEKRRSLIQIRATTNNRCTIIDAAFCQRVLSACIHPPLDENYILFAEQNGQELELKYQDDLGDSEKSFYKSDVEVSLDQAVQICLDTISQSDPRWKRERHSRMTASDAYLYISPWLKPAHAVNWNEKVRKYLTTDFKGNPATHYGSRMEPRARECYAKMVKQDVVLSGLMIDPAIPWLGFSPDGFVPNLNRIIEIECPHKFKDSPVHELIEKNSHS</sequence>
<name>A0ACC2PTD9_9HYME</name>
<evidence type="ECO:0000313" key="1">
    <source>
        <dbReference type="EMBL" id="KAJ8685879.1"/>
    </source>
</evidence>
<accession>A0ACC2PTD9</accession>
<organism evidence="1 2">
    <name type="scientific">Eretmocerus hayati</name>
    <dbReference type="NCBI Taxonomy" id="131215"/>
    <lineage>
        <taxon>Eukaryota</taxon>
        <taxon>Metazoa</taxon>
        <taxon>Ecdysozoa</taxon>
        <taxon>Arthropoda</taxon>
        <taxon>Hexapoda</taxon>
        <taxon>Insecta</taxon>
        <taxon>Pterygota</taxon>
        <taxon>Neoptera</taxon>
        <taxon>Endopterygota</taxon>
        <taxon>Hymenoptera</taxon>
        <taxon>Apocrita</taxon>
        <taxon>Proctotrupomorpha</taxon>
        <taxon>Chalcidoidea</taxon>
        <taxon>Aphelinidae</taxon>
        <taxon>Aphelininae</taxon>
        <taxon>Eretmocerus</taxon>
    </lineage>
</organism>
<protein>
    <submittedName>
        <fullName evidence="1">Uncharacterized protein</fullName>
    </submittedName>
</protein>